<dbReference type="InterPro" id="IPR015943">
    <property type="entry name" value="WD40/YVTN_repeat-like_dom_sf"/>
</dbReference>
<sequence>MKFYMIIFVQILLSACASEKQKKTSINDFVNIDIILNSYNQSISKKEYLVEGIYGDTCTGHKVGEKWIAYSEKKSTIHSLKMRKNNFDCTLEIKKIVMLVNGKKNEYELNDFSNKAELSFRFFPSEFIKFSKLNRNERNFDANIYIKYFLNLNDLNSMVLKVIVSNIKNYDHLVSDTLLNYKKINFTRNPTVVNGLKSTFVYRIYSFGKSIYLATNTREKRDRLGGLFHSNDFPNKPFKNLSTIRNHDVRIMAISGEYILLVCKGKNGGVFYSKDRENFERTTDPLLDREDIHNIVADGNTIYIATENDGLYYTTEGIRGKFKKIISLNERYIKGLHISQGKIFATGEKNLYYSNDFTSGVFIKNNFEFNDKYLNEIAVIDNNIFVGGENGLYISTNGPDKEFLDVQNMVGNGKQIYGLFVYEKNLYAAVLCSFCSDDNNLKKQIDGLYYAKQEDQFKFKKIMSITNLMGISVSGGKVFLGTSYGLQYLTAE</sequence>
<evidence type="ECO:0000313" key="1">
    <source>
        <dbReference type="EMBL" id="KAB8027981.1"/>
    </source>
</evidence>
<accession>A0A833JAG3</accession>
<proteinExistence type="predicted"/>
<protein>
    <recommendedName>
        <fullName evidence="3">Two component regulator propeller</fullName>
    </recommendedName>
</protein>
<reference evidence="1 2" key="1">
    <citation type="submission" date="2019-10" db="EMBL/GenBank/DDBJ databases">
        <title>New genus of Silvanigrellaceae.</title>
        <authorList>
            <person name="Pitt A."/>
            <person name="Hahn M.W."/>
        </authorList>
    </citation>
    <scope>NUCLEOTIDE SEQUENCE [LARGE SCALE GENOMIC DNA]</scope>
    <source>
        <strain evidence="1 2">33A1-SZDP</strain>
    </source>
</reference>
<name>A0A833JAG3_9BACT</name>
<organism evidence="1 2">
    <name type="scientific">Fluviispira multicolorata</name>
    <dbReference type="NCBI Taxonomy" id="2654512"/>
    <lineage>
        <taxon>Bacteria</taxon>
        <taxon>Pseudomonadati</taxon>
        <taxon>Bdellovibrionota</taxon>
        <taxon>Oligoflexia</taxon>
        <taxon>Silvanigrellales</taxon>
        <taxon>Silvanigrellaceae</taxon>
        <taxon>Fluviispira</taxon>
    </lineage>
</organism>
<dbReference type="PROSITE" id="PS51257">
    <property type="entry name" value="PROKAR_LIPOPROTEIN"/>
    <property type="match status" value="1"/>
</dbReference>
<dbReference type="Proteomes" id="UP000442694">
    <property type="component" value="Unassembled WGS sequence"/>
</dbReference>
<dbReference type="SUPFAM" id="SSF110296">
    <property type="entry name" value="Oligoxyloglucan reducing end-specific cellobiohydrolase"/>
    <property type="match status" value="1"/>
</dbReference>
<gene>
    <name evidence="1" type="ORF">GCL57_13075</name>
</gene>
<dbReference type="EMBL" id="WFLN01000010">
    <property type="protein sequence ID" value="KAB8027981.1"/>
    <property type="molecule type" value="Genomic_DNA"/>
</dbReference>
<dbReference type="RefSeq" id="WP_152213803.1">
    <property type="nucleotide sequence ID" value="NZ_WFLN01000010.1"/>
</dbReference>
<evidence type="ECO:0000313" key="2">
    <source>
        <dbReference type="Proteomes" id="UP000442694"/>
    </source>
</evidence>
<dbReference type="Gene3D" id="2.130.10.10">
    <property type="entry name" value="YVTN repeat-like/Quinoprotein amine dehydrogenase"/>
    <property type="match status" value="1"/>
</dbReference>
<evidence type="ECO:0008006" key="3">
    <source>
        <dbReference type="Google" id="ProtNLM"/>
    </source>
</evidence>
<comment type="caution">
    <text evidence="1">The sequence shown here is derived from an EMBL/GenBank/DDBJ whole genome shotgun (WGS) entry which is preliminary data.</text>
</comment>
<dbReference type="AlphaFoldDB" id="A0A833JAG3"/>
<keyword evidence="2" id="KW-1185">Reference proteome</keyword>